<reference evidence="6 7" key="1">
    <citation type="journal article" date="2003" name="Genome Res.">
        <title>Comparative genome analysis of Vibrio vulnificus, a marine pathogen.</title>
        <authorList>
            <person name="Chen C.Y."/>
            <person name="Wu K.M."/>
            <person name="Chang Y.C."/>
            <person name="Chang C.H."/>
            <person name="Tsai H.C."/>
            <person name="Liao T.L."/>
            <person name="Liu Y.M."/>
            <person name="Chen H.J."/>
            <person name="Shen A.B."/>
            <person name="Li J.C."/>
            <person name="Su T.L."/>
            <person name="Shao C.P."/>
            <person name="Lee C.T."/>
            <person name="Hor L.I."/>
            <person name="Tsai S.F."/>
        </authorList>
    </citation>
    <scope>NUCLEOTIDE SEQUENCE [LARGE SCALE GENOMIC DNA]</scope>
    <source>
        <strain evidence="6 7">YJ016</strain>
    </source>
</reference>
<dbReference type="GO" id="GO:0046061">
    <property type="term" value="P:dATP catabolic process"/>
    <property type="evidence" value="ECO:0007669"/>
    <property type="project" value="TreeGrafter"/>
</dbReference>
<proteinExistence type="inferred from homology"/>
<accession>Q7MHP9</accession>
<dbReference type="InterPro" id="IPR011551">
    <property type="entry name" value="NTP_PyrPHydrolase_MazG"/>
</dbReference>
<evidence type="ECO:0000256" key="2">
    <source>
        <dbReference type="ARBA" id="ARBA00061115"/>
    </source>
</evidence>
<dbReference type="NCBIfam" id="NF007113">
    <property type="entry name" value="PRK09562.1"/>
    <property type="match status" value="1"/>
</dbReference>
<feature type="domain" description="NTP pyrophosphohydrolase MazG-like" evidence="5">
    <location>
        <begin position="57"/>
        <end position="130"/>
    </location>
</feature>
<dbReference type="PANTHER" id="PTHR30522:SF0">
    <property type="entry name" value="NUCLEOSIDE TRIPHOSPHATE PYROPHOSPHOHYDROLASE"/>
    <property type="match status" value="1"/>
</dbReference>
<dbReference type="FunFam" id="1.10.287.1080:FF:000001">
    <property type="entry name" value="Nucleoside triphosphate pyrophosphohydrolase"/>
    <property type="match status" value="1"/>
</dbReference>
<evidence type="ECO:0000313" key="6">
    <source>
        <dbReference type="EMBL" id="BAC95584.1"/>
    </source>
</evidence>
<dbReference type="SUPFAM" id="SSF101386">
    <property type="entry name" value="all-alpha NTP pyrophosphatases"/>
    <property type="match status" value="2"/>
</dbReference>
<dbReference type="STRING" id="672.VV93_v1c25290"/>
<dbReference type="CDD" id="cd11529">
    <property type="entry name" value="NTP-PPase_MazG_Cterm"/>
    <property type="match status" value="1"/>
</dbReference>
<evidence type="ECO:0000256" key="3">
    <source>
        <dbReference type="ARBA" id="ARBA00066372"/>
    </source>
</evidence>
<dbReference type="HOGENOM" id="CLU_038356_0_1_6"/>
<dbReference type="Gene3D" id="1.10.287.1080">
    <property type="entry name" value="MazG-like"/>
    <property type="match status" value="2"/>
</dbReference>
<dbReference type="InterPro" id="IPR004518">
    <property type="entry name" value="MazG-like_dom"/>
</dbReference>
<evidence type="ECO:0000259" key="5">
    <source>
        <dbReference type="Pfam" id="PF03819"/>
    </source>
</evidence>
<dbReference type="CDD" id="cd11528">
    <property type="entry name" value="NTP-PPase_MazG_Nterm"/>
    <property type="match status" value="1"/>
</dbReference>
<dbReference type="AlphaFoldDB" id="Q7MHP9"/>
<dbReference type="eggNOG" id="COG3956">
    <property type="taxonomic scope" value="Bacteria"/>
</dbReference>
<dbReference type="Pfam" id="PF03819">
    <property type="entry name" value="MazG"/>
    <property type="match status" value="2"/>
</dbReference>
<dbReference type="GO" id="GO:0047693">
    <property type="term" value="F:ATP diphosphatase activity"/>
    <property type="evidence" value="ECO:0007669"/>
    <property type="project" value="UniProtKB-EC"/>
</dbReference>
<gene>
    <name evidence="6" type="ordered locus">VV2820</name>
</gene>
<organism evidence="6 7">
    <name type="scientific">Vibrio vulnificus (strain YJ016)</name>
    <dbReference type="NCBI Taxonomy" id="196600"/>
    <lineage>
        <taxon>Bacteria</taxon>
        <taxon>Pseudomonadati</taxon>
        <taxon>Pseudomonadota</taxon>
        <taxon>Gammaproteobacteria</taxon>
        <taxon>Vibrionales</taxon>
        <taxon>Vibrionaceae</taxon>
        <taxon>Vibrio</taxon>
    </lineage>
</organism>
<feature type="domain" description="NTP pyrophosphohydrolase MazG-like" evidence="5">
    <location>
        <begin position="200"/>
        <end position="262"/>
    </location>
</feature>
<dbReference type="KEGG" id="vvy:VV2820"/>
<dbReference type="GO" id="GO:0006203">
    <property type="term" value="P:dGTP catabolic process"/>
    <property type="evidence" value="ECO:0007669"/>
    <property type="project" value="TreeGrafter"/>
</dbReference>
<dbReference type="InterPro" id="IPR048011">
    <property type="entry name" value="NTP-PPase_MazG-like_C"/>
</dbReference>
<name>Q7MHP9_VIBVY</name>
<dbReference type="NCBIfam" id="TIGR00444">
    <property type="entry name" value="mazG"/>
    <property type="match status" value="1"/>
</dbReference>
<comment type="similarity">
    <text evidence="2">Belongs to the nucleoside triphosphate pyrophosphohydrolase family.</text>
</comment>
<dbReference type="GO" id="GO:0046081">
    <property type="term" value="P:dUTP catabolic process"/>
    <property type="evidence" value="ECO:0007669"/>
    <property type="project" value="TreeGrafter"/>
</dbReference>
<dbReference type="PANTHER" id="PTHR30522">
    <property type="entry name" value="NUCLEOSIDE TRIPHOSPHATE PYROPHOSPHOHYDROLASE"/>
    <property type="match status" value="1"/>
</dbReference>
<evidence type="ECO:0000313" key="7">
    <source>
        <dbReference type="Proteomes" id="UP000002675"/>
    </source>
</evidence>
<dbReference type="GO" id="GO:0046047">
    <property type="term" value="P:TTP catabolic process"/>
    <property type="evidence" value="ECO:0007669"/>
    <property type="project" value="TreeGrafter"/>
</dbReference>
<dbReference type="FunFam" id="1.10.287.1080:FF:000003">
    <property type="entry name" value="Nucleoside triphosphate pyrophosphohydrolase"/>
    <property type="match status" value="1"/>
</dbReference>
<dbReference type="GO" id="GO:0046076">
    <property type="term" value="P:dTTP catabolic process"/>
    <property type="evidence" value="ECO:0007669"/>
    <property type="project" value="TreeGrafter"/>
</dbReference>
<evidence type="ECO:0000256" key="4">
    <source>
        <dbReference type="ARBA" id="ARBA00074799"/>
    </source>
</evidence>
<dbReference type="EMBL" id="BA000037">
    <property type="protein sequence ID" value="BAC95584.1"/>
    <property type="molecule type" value="Genomic_DNA"/>
</dbReference>
<protein>
    <recommendedName>
        <fullName evidence="4">Nucleoside triphosphate pyrophosphohydrolase</fullName>
        <ecNumber evidence="3">3.6.1.8</ecNumber>
    </recommendedName>
</protein>
<evidence type="ECO:0000256" key="1">
    <source>
        <dbReference type="ARBA" id="ARBA00052141"/>
    </source>
</evidence>
<dbReference type="InterPro" id="IPR048015">
    <property type="entry name" value="NTP-PPase_MazG-like_N"/>
</dbReference>
<dbReference type="GO" id="GO:0046052">
    <property type="term" value="P:UTP catabolic process"/>
    <property type="evidence" value="ECO:0007669"/>
    <property type="project" value="TreeGrafter"/>
</dbReference>
<sequence>MKNKGEWSCCSPFCLKELLARKLVFKGQEMSHPIEQLEQIMAKLRDPHSGCPWDLKQSFDTIVPHTIEETYEVVDAIHNRDWPNLQEELGDLLFQVIFYSQLAKEQGLFDFSSVVETVNEKLTRRHPHVFGQVEFETEAEIKANWETEKAKEKAQIGKNEQSILDSIPNSLPALMRATKIQKKCAHYGFDWDSLGPVVDKVKEEIEEVVEEALQVDVDEEKVELELGDLLFATVNLARHLQVNPEAALSKANLKFSNRFKQVEQGVHAKGKKLEECDLAELDAIWDQVKRAERSQAAE</sequence>
<dbReference type="EC" id="3.6.1.8" evidence="3"/>
<dbReference type="Proteomes" id="UP000002675">
    <property type="component" value="Chromosome I"/>
</dbReference>
<comment type="catalytic activity">
    <reaction evidence="1">
        <text>ATP + H2O = AMP + diphosphate + H(+)</text>
        <dbReference type="Rhea" id="RHEA:14245"/>
        <dbReference type="ChEBI" id="CHEBI:15377"/>
        <dbReference type="ChEBI" id="CHEBI:15378"/>
        <dbReference type="ChEBI" id="CHEBI:30616"/>
        <dbReference type="ChEBI" id="CHEBI:33019"/>
        <dbReference type="ChEBI" id="CHEBI:456215"/>
        <dbReference type="EC" id="3.6.1.8"/>
    </reaction>
</comment>
<dbReference type="GO" id="GO:0006950">
    <property type="term" value="P:response to stress"/>
    <property type="evidence" value="ECO:0007669"/>
    <property type="project" value="UniProtKB-ARBA"/>
</dbReference>